<dbReference type="Gene3D" id="3.40.50.720">
    <property type="entry name" value="NAD(P)-binding Rossmann-like Domain"/>
    <property type="match status" value="1"/>
</dbReference>
<dbReference type="SUPFAM" id="SSF51735">
    <property type="entry name" value="NAD(P)-binding Rossmann-fold domains"/>
    <property type="match status" value="1"/>
</dbReference>
<dbReference type="RefSeq" id="WP_106532605.1">
    <property type="nucleotide sequence ID" value="NZ_PYAT01000003.1"/>
</dbReference>
<proteinExistence type="inferred from homology"/>
<dbReference type="InterPro" id="IPR029036">
    <property type="entry name" value="P5CR_dimer"/>
</dbReference>
<evidence type="ECO:0000256" key="9">
    <source>
        <dbReference type="RuleBase" id="RU003903"/>
    </source>
</evidence>
<evidence type="ECO:0000259" key="10">
    <source>
        <dbReference type="Pfam" id="PF03807"/>
    </source>
</evidence>
<evidence type="ECO:0000256" key="4">
    <source>
        <dbReference type="ARBA" id="ARBA00023002"/>
    </source>
</evidence>
<dbReference type="GO" id="GO:0005737">
    <property type="term" value="C:cytoplasm"/>
    <property type="evidence" value="ECO:0007669"/>
    <property type="project" value="UniProtKB-SubCell"/>
</dbReference>
<dbReference type="Gene3D" id="1.10.3730.10">
    <property type="entry name" value="ProC C-terminal domain-like"/>
    <property type="match status" value="1"/>
</dbReference>
<dbReference type="InterPro" id="IPR053790">
    <property type="entry name" value="P5CR-like_CS"/>
</dbReference>
<dbReference type="NCBIfam" id="TIGR00112">
    <property type="entry name" value="proC"/>
    <property type="match status" value="1"/>
</dbReference>
<keyword evidence="6" id="KW-0963">Cytoplasm</keyword>
<keyword evidence="3 6" id="KW-0521">NADP</keyword>
<evidence type="ECO:0000256" key="5">
    <source>
        <dbReference type="ARBA" id="ARBA00058118"/>
    </source>
</evidence>
<dbReference type="EC" id="1.5.1.2" evidence="6 7"/>
<evidence type="ECO:0000313" key="13">
    <source>
        <dbReference type="Proteomes" id="UP000242682"/>
    </source>
</evidence>
<keyword evidence="4 6" id="KW-0560">Oxidoreductase</keyword>
<evidence type="ECO:0000259" key="11">
    <source>
        <dbReference type="Pfam" id="PF14748"/>
    </source>
</evidence>
<evidence type="ECO:0000256" key="8">
    <source>
        <dbReference type="PIRSR" id="PIRSR000193-1"/>
    </source>
</evidence>
<dbReference type="UniPathway" id="UPA00098">
    <property type="reaction ID" value="UER00361"/>
</dbReference>
<accession>A0A2P8H4I2</accession>
<dbReference type="OrthoDB" id="9805754at2"/>
<evidence type="ECO:0000256" key="7">
    <source>
        <dbReference type="NCBIfam" id="TIGR00112"/>
    </source>
</evidence>
<reference evidence="12 13" key="1">
    <citation type="submission" date="2018-03" db="EMBL/GenBank/DDBJ databases">
        <title>Genomic Encyclopedia of Type Strains, Phase III (KMG-III): the genomes of soil and plant-associated and newly described type strains.</title>
        <authorList>
            <person name="Whitman W."/>
        </authorList>
    </citation>
    <scope>NUCLEOTIDE SEQUENCE [LARGE SCALE GENOMIC DNA]</scope>
    <source>
        <strain evidence="12 13">CGMCC 1.12259</strain>
    </source>
</reference>
<keyword evidence="13" id="KW-1185">Reference proteome</keyword>
<name>A0A2P8H4I2_9BACL</name>
<dbReference type="FunFam" id="1.10.3730.10:FF:000001">
    <property type="entry name" value="Pyrroline-5-carboxylate reductase"/>
    <property type="match status" value="1"/>
</dbReference>
<keyword evidence="2 6" id="KW-0641">Proline biosynthesis</keyword>
<comment type="catalytic activity">
    <reaction evidence="6 9">
        <text>L-proline + NADP(+) = (S)-1-pyrroline-5-carboxylate + NADPH + 2 H(+)</text>
        <dbReference type="Rhea" id="RHEA:14109"/>
        <dbReference type="ChEBI" id="CHEBI:15378"/>
        <dbReference type="ChEBI" id="CHEBI:17388"/>
        <dbReference type="ChEBI" id="CHEBI:57783"/>
        <dbReference type="ChEBI" id="CHEBI:58349"/>
        <dbReference type="ChEBI" id="CHEBI:60039"/>
        <dbReference type="EC" id="1.5.1.2"/>
    </reaction>
</comment>
<dbReference type="Proteomes" id="UP000242682">
    <property type="component" value="Unassembled WGS sequence"/>
</dbReference>
<feature type="domain" description="Pyrroline-5-carboxylate reductase catalytic N-terminal" evidence="10">
    <location>
        <begin position="2"/>
        <end position="98"/>
    </location>
</feature>
<comment type="subcellular location">
    <subcellularLocation>
        <location evidence="6">Cytoplasm</location>
    </subcellularLocation>
</comment>
<dbReference type="Pfam" id="PF14748">
    <property type="entry name" value="P5CR_dimer"/>
    <property type="match status" value="1"/>
</dbReference>
<dbReference type="InterPro" id="IPR028939">
    <property type="entry name" value="P5C_Rdtase_cat_N"/>
</dbReference>
<dbReference type="HAMAP" id="MF_01925">
    <property type="entry name" value="P5C_reductase"/>
    <property type="match status" value="1"/>
</dbReference>
<evidence type="ECO:0000256" key="2">
    <source>
        <dbReference type="ARBA" id="ARBA00022650"/>
    </source>
</evidence>
<comment type="pathway">
    <text evidence="6 9">Amino-acid biosynthesis; L-proline biosynthesis; L-proline from L-glutamate 5-semialdehyde: step 1/1.</text>
</comment>
<dbReference type="PROSITE" id="PS00521">
    <property type="entry name" value="P5CR"/>
    <property type="match status" value="1"/>
</dbReference>
<feature type="binding site" evidence="8">
    <location>
        <begin position="69"/>
        <end position="72"/>
    </location>
    <ligand>
        <name>NADP(+)</name>
        <dbReference type="ChEBI" id="CHEBI:58349"/>
    </ligand>
</feature>
<evidence type="ECO:0000256" key="3">
    <source>
        <dbReference type="ARBA" id="ARBA00022857"/>
    </source>
</evidence>
<evidence type="ECO:0000313" key="12">
    <source>
        <dbReference type="EMBL" id="PSL41100.1"/>
    </source>
</evidence>
<comment type="similarity">
    <text evidence="1 6 9">Belongs to the pyrroline-5-carboxylate reductase family.</text>
</comment>
<dbReference type="PIRSF" id="PIRSF000193">
    <property type="entry name" value="Pyrrol-5-carb_rd"/>
    <property type="match status" value="1"/>
</dbReference>
<organism evidence="12 13">
    <name type="scientific">Planomicrobium soli</name>
    <dbReference type="NCBI Taxonomy" id="1176648"/>
    <lineage>
        <taxon>Bacteria</taxon>
        <taxon>Bacillati</taxon>
        <taxon>Bacillota</taxon>
        <taxon>Bacilli</taxon>
        <taxon>Bacillales</taxon>
        <taxon>Caryophanaceae</taxon>
        <taxon>Planomicrobium</taxon>
    </lineage>
</organism>
<dbReference type="PANTHER" id="PTHR11645:SF49">
    <property type="entry name" value="PYRROLINE-5-CARBOXYLATE REDUCTASE 1"/>
    <property type="match status" value="1"/>
</dbReference>
<dbReference type="GO" id="GO:0055129">
    <property type="term" value="P:L-proline biosynthetic process"/>
    <property type="evidence" value="ECO:0007669"/>
    <property type="project" value="UniProtKB-UniRule"/>
</dbReference>
<comment type="function">
    <text evidence="5 6">Catalyzes the reduction of 1-pyrroline-5-carboxylate (PCA) to L-proline.</text>
</comment>
<gene>
    <name evidence="6" type="primary">proC</name>
    <name evidence="12" type="ORF">B0H99_103234</name>
</gene>
<comment type="caution">
    <text evidence="12">The sequence shown here is derived from an EMBL/GenBank/DDBJ whole genome shotgun (WGS) entry which is preliminary data.</text>
</comment>
<evidence type="ECO:0000256" key="1">
    <source>
        <dbReference type="ARBA" id="ARBA00005525"/>
    </source>
</evidence>
<protein>
    <recommendedName>
        <fullName evidence="6 7">Pyrroline-5-carboxylate reductase</fullName>
        <shortName evidence="6">P5C reductase</shortName>
        <shortName evidence="6">P5CR</shortName>
        <ecNumber evidence="6 7">1.5.1.2</ecNumber>
    </recommendedName>
    <alternativeName>
        <fullName evidence="6">PCA reductase</fullName>
    </alternativeName>
</protein>
<dbReference type="InterPro" id="IPR008927">
    <property type="entry name" value="6-PGluconate_DH-like_C_sf"/>
</dbReference>
<sequence>MKIVCVGAGSMAESMIHGWINKRIMQPEDISVMNKSDLARLQFLRDEYGVNIVEREKTELRQADFVLLAMKPKDVAAAVGAIRDHLTADTVILSVVAGVSIKTIQKHAGLLPIARAMPNTSARIGKSATGVAWSQQVTTGKQHELRTLLSSIGGVTVVKEQQLHAVTAVAGSGPAYVYYMAEAMVDAAVAQGLSLADATKLVRQTFDGAADMLQQSDFGELRQKVTSPNGTTAAGIAALESLQFKETVNACVKAAADRSQELGREFD</sequence>
<feature type="domain" description="Pyrroline-5-carboxylate reductase dimerisation" evidence="11">
    <location>
        <begin position="160"/>
        <end position="262"/>
    </location>
</feature>
<dbReference type="PANTHER" id="PTHR11645">
    <property type="entry name" value="PYRROLINE-5-CARBOXYLATE REDUCTASE"/>
    <property type="match status" value="1"/>
</dbReference>
<comment type="catalytic activity">
    <reaction evidence="6">
        <text>L-proline + NAD(+) = (S)-1-pyrroline-5-carboxylate + NADH + 2 H(+)</text>
        <dbReference type="Rhea" id="RHEA:14105"/>
        <dbReference type="ChEBI" id="CHEBI:15378"/>
        <dbReference type="ChEBI" id="CHEBI:17388"/>
        <dbReference type="ChEBI" id="CHEBI:57540"/>
        <dbReference type="ChEBI" id="CHEBI:57945"/>
        <dbReference type="ChEBI" id="CHEBI:60039"/>
        <dbReference type="EC" id="1.5.1.2"/>
    </reaction>
</comment>
<dbReference type="Pfam" id="PF03807">
    <property type="entry name" value="F420_oxidored"/>
    <property type="match status" value="1"/>
</dbReference>
<keyword evidence="6 9" id="KW-0028">Amino-acid biosynthesis</keyword>
<dbReference type="GO" id="GO:0004735">
    <property type="term" value="F:pyrroline-5-carboxylate reductase activity"/>
    <property type="evidence" value="ECO:0007669"/>
    <property type="project" value="UniProtKB-UniRule"/>
</dbReference>
<dbReference type="SUPFAM" id="SSF48179">
    <property type="entry name" value="6-phosphogluconate dehydrogenase C-terminal domain-like"/>
    <property type="match status" value="1"/>
</dbReference>
<evidence type="ECO:0000256" key="6">
    <source>
        <dbReference type="HAMAP-Rule" id="MF_01925"/>
    </source>
</evidence>
<dbReference type="AlphaFoldDB" id="A0A2P8H4I2"/>
<dbReference type="InterPro" id="IPR000304">
    <property type="entry name" value="Pyrroline-COOH_reductase"/>
</dbReference>
<dbReference type="InterPro" id="IPR036291">
    <property type="entry name" value="NAD(P)-bd_dom_sf"/>
</dbReference>
<dbReference type="EMBL" id="PYAT01000003">
    <property type="protein sequence ID" value="PSL41100.1"/>
    <property type="molecule type" value="Genomic_DNA"/>
</dbReference>